<comment type="subunit">
    <text evidence="5">Heterohexamer.</text>
</comment>
<gene>
    <name evidence="7" type="ORF">INT45_012624</name>
</gene>
<keyword evidence="2 5" id="KW-0999">Mitochondrion inner membrane</keyword>
<dbReference type="InterPro" id="IPR035427">
    <property type="entry name" value="Tim10-like_dom_sf"/>
</dbReference>
<dbReference type="OrthoDB" id="344165at2759"/>
<proteinExistence type="inferred from homology"/>
<name>A0A8H7RV65_9FUNG</name>
<dbReference type="GO" id="GO:0015031">
    <property type="term" value="P:protein transport"/>
    <property type="evidence" value="ECO:0007669"/>
    <property type="project" value="UniProtKB-KW"/>
</dbReference>
<evidence type="ECO:0000256" key="3">
    <source>
        <dbReference type="ARBA" id="ARBA00022927"/>
    </source>
</evidence>
<dbReference type="Pfam" id="PF02953">
    <property type="entry name" value="zf-Tim10_DDP"/>
    <property type="match status" value="1"/>
</dbReference>
<keyword evidence="5" id="KW-0496">Mitochondrion</keyword>
<organism evidence="7 8">
    <name type="scientific">Circinella minor</name>
    <dbReference type="NCBI Taxonomy" id="1195481"/>
    <lineage>
        <taxon>Eukaryota</taxon>
        <taxon>Fungi</taxon>
        <taxon>Fungi incertae sedis</taxon>
        <taxon>Mucoromycota</taxon>
        <taxon>Mucoromycotina</taxon>
        <taxon>Mucoromycetes</taxon>
        <taxon>Mucorales</taxon>
        <taxon>Lichtheimiaceae</taxon>
        <taxon>Circinella</taxon>
    </lineage>
</organism>
<keyword evidence="8" id="KW-1185">Reference proteome</keyword>
<dbReference type="SUPFAM" id="SSF144122">
    <property type="entry name" value="Tim10-like"/>
    <property type="match status" value="1"/>
</dbReference>
<protein>
    <recommendedName>
        <fullName evidence="5">Mitochondrial import inner membrane translocase subunit</fullName>
    </recommendedName>
</protein>
<keyword evidence="3 5" id="KW-0653">Protein transport</keyword>
<accession>A0A8H7RV65</accession>
<evidence type="ECO:0000256" key="2">
    <source>
        <dbReference type="ARBA" id="ARBA00022792"/>
    </source>
</evidence>
<dbReference type="AlphaFoldDB" id="A0A8H7RV65"/>
<evidence type="ECO:0000259" key="6">
    <source>
        <dbReference type="Pfam" id="PF02953"/>
    </source>
</evidence>
<comment type="caution">
    <text evidence="7">The sequence shown here is derived from an EMBL/GenBank/DDBJ whole genome shotgun (WGS) entry which is preliminary data.</text>
</comment>
<comment type="subcellular location">
    <subcellularLocation>
        <location evidence="5">Mitochondrion inner membrane</location>
        <topology evidence="5">Peripheral membrane protein</topology>
        <orientation evidence="5">Intermembrane side</orientation>
    </subcellularLocation>
</comment>
<evidence type="ECO:0000313" key="7">
    <source>
        <dbReference type="EMBL" id="KAG2216436.1"/>
    </source>
</evidence>
<comment type="function">
    <text evidence="5">Mitochondrial intermembrane chaperone that participates in the import and insertion of some multi-pass transmembrane proteins into the mitochondrial inner membrane. Also required for the transfer of beta-barrel precursors from the TOM complex to the sorting and assembly machinery (SAM complex) of the outer membrane. Acts as a chaperone-like protein that protects the hydrophobic precursors from aggregation and guide them through the mitochondrial intermembrane space.</text>
</comment>
<keyword evidence="5" id="KW-1015">Disulfide bond</keyword>
<keyword evidence="5" id="KW-0813">Transport</keyword>
<comment type="domain">
    <text evidence="5">The twin CX3C motif contains 4 conserved Cys residues that form 2 disulfide bonds in the mitochondrial intermembrane space.</text>
</comment>
<sequence>MSAQNPQMQFNEAEQRELAQFLEAENAKARIQQTVHAMTDSCWDKCIFKINNSMDRSDESCLSNCVERFLDSSLFVVKRLEDLRSAGI</sequence>
<dbReference type="Proteomes" id="UP000646827">
    <property type="component" value="Unassembled WGS sequence"/>
</dbReference>
<dbReference type="InterPro" id="IPR004217">
    <property type="entry name" value="Tim10-like"/>
</dbReference>
<evidence type="ECO:0000256" key="1">
    <source>
        <dbReference type="ARBA" id="ARBA00006720"/>
    </source>
</evidence>
<evidence type="ECO:0000256" key="4">
    <source>
        <dbReference type="ARBA" id="ARBA00023010"/>
    </source>
</evidence>
<reference evidence="7 8" key="1">
    <citation type="submission" date="2020-12" db="EMBL/GenBank/DDBJ databases">
        <title>Metabolic potential, ecology and presence of endohyphal bacteria is reflected in genomic diversity of Mucoromycotina.</title>
        <authorList>
            <person name="Muszewska A."/>
            <person name="Okrasinska A."/>
            <person name="Steczkiewicz K."/>
            <person name="Drgas O."/>
            <person name="Orlowska M."/>
            <person name="Perlinska-Lenart U."/>
            <person name="Aleksandrzak-Piekarczyk T."/>
            <person name="Szatraj K."/>
            <person name="Zielenkiewicz U."/>
            <person name="Pilsyk S."/>
            <person name="Malc E."/>
            <person name="Mieczkowski P."/>
            <person name="Kruszewska J.S."/>
            <person name="Biernat P."/>
            <person name="Pawlowska J."/>
        </authorList>
    </citation>
    <scope>NUCLEOTIDE SEQUENCE [LARGE SCALE GENOMIC DNA]</scope>
    <source>
        <strain evidence="7 8">CBS 142.35</strain>
    </source>
</reference>
<keyword evidence="2 5" id="KW-0472">Membrane</keyword>
<keyword evidence="4 5" id="KW-0811">Translocation</keyword>
<feature type="domain" description="Tim10-like" evidence="6">
    <location>
        <begin position="20"/>
        <end position="81"/>
    </location>
</feature>
<keyword evidence="5" id="KW-0143">Chaperone</keyword>
<dbReference type="EMBL" id="JAEPRB010000405">
    <property type="protein sequence ID" value="KAG2216436.1"/>
    <property type="molecule type" value="Genomic_DNA"/>
</dbReference>
<dbReference type="Gene3D" id="1.10.287.810">
    <property type="entry name" value="Mitochondrial import inner membrane translocase subunit tim13 like domains"/>
    <property type="match status" value="1"/>
</dbReference>
<evidence type="ECO:0000256" key="5">
    <source>
        <dbReference type="RuleBase" id="RU367043"/>
    </source>
</evidence>
<dbReference type="GO" id="GO:0005743">
    <property type="term" value="C:mitochondrial inner membrane"/>
    <property type="evidence" value="ECO:0007669"/>
    <property type="project" value="UniProtKB-SubCell"/>
</dbReference>
<evidence type="ECO:0000313" key="8">
    <source>
        <dbReference type="Proteomes" id="UP000646827"/>
    </source>
</evidence>
<comment type="similarity">
    <text evidence="1 5">Belongs to the small Tim family.</text>
</comment>